<organism evidence="2 4">
    <name type="scientific">Pyrobaculum aerophilum</name>
    <dbReference type="NCBI Taxonomy" id="13773"/>
    <lineage>
        <taxon>Archaea</taxon>
        <taxon>Thermoproteota</taxon>
        <taxon>Thermoprotei</taxon>
        <taxon>Thermoproteales</taxon>
        <taxon>Thermoproteaceae</taxon>
        <taxon>Pyrobaculum</taxon>
    </lineage>
</organism>
<reference evidence="3 4" key="1">
    <citation type="submission" date="2017-07" db="EMBL/GenBank/DDBJ databases">
        <title>Draft genome sequence of aerobic hyperthermophilic archaea, Pyrobaculum aerophilum YKB31 and YKB32.</title>
        <authorList>
            <person name="Mochizuki T."/>
            <person name="Berliner A.J."/>
            <person name="Yoshida-Takashima Y."/>
            <person name="Takaki Y."/>
            <person name="Nunoura T."/>
            <person name="Takai K."/>
        </authorList>
    </citation>
    <scope>NUCLEOTIDE SEQUENCE [LARGE SCALE GENOMIC DNA]</scope>
    <source>
        <strain evidence="2 4">YKB31</strain>
        <strain evidence="1 3">YKB32</strain>
    </source>
</reference>
<dbReference type="AlphaFoldDB" id="A0A371QY24"/>
<evidence type="ECO:0000313" key="4">
    <source>
        <dbReference type="Proteomes" id="UP000257123"/>
    </source>
</evidence>
<gene>
    <name evidence="2" type="ORF">CGL51_07375</name>
    <name evidence="1" type="ORF">CGL52_14550</name>
</gene>
<evidence type="ECO:0000313" key="1">
    <source>
        <dbReference type="EMBL" id="RFA94279.1"/>
    </source>
</evidence>
<comment type="caution">
    <text evidence="2">The sequence shown here is derived from an EMBL/GenBank/DDBJ whole genome shotgun (WGS) entry which is preliminary data.</text>
</comment>
<sequence length="76" mass="8434">MSAKINWAVESVNGFAHGVCEDRDKIYIVGVGAAGPRMEIRRKNTGELERVWAGDGGYFFLTAPWRERGYTPSEGV</sequence>
<protein>
    <submittedName>
        <fullName evidence="2">Uncharacterized protein</fullName>
    </submittedName>
</protein>
<evidence type="ECO:0000313" key="3">
    <source>
        <dbReference type="Proteomes" id="UP000256877"/>
    </source>
</evidence>
<proteinExistence type="predicted"/>
<name>A0A371QY24_9CREN</name>
<dbReference type="Proteomes" id="UP000256877">
    <property type="component" value="Unassembled WGS sequence"/>
</dbReference>
<accession>A0A371QY24</accession>
<dbReference type="RefSeq" id="WP_116421259.1">
    <property type="nucleotide sequence ID" value="NZ_NMUE01000021.1"/>
</dbReference>
<dbReference type="Proteomes" id="UP000257123">
    <property type="component" value="Unassembled WGS sequence"/>
</dbReference>
<dbReference type="EMBL" id="NMUE01000021">
    <property type="protein sequence ID" value="RFA95578.1"/>
    <property type="molecule type" value="Genomic_DNA"/>
</dbReference>
<evidence type="ECO:0000313" key="2">
    <source>
        <dbReference type="EMBL" id="RFA95578.1"/>
    </source>
</evidence>
<dbReference type="EMBL" id="NMUF01000094">
    <property type="protein sequence ID" value="RFA94279.1"/>
    <property type="molecule type" value="Genomic_DNA"/>
</dbReference>